<organism evidence="8 9">
    <name type="scientific">Abyssobacteria bacterium (strain SURF_5)</name>
    <dbReference type="NCBI Taxonomy" id="2093360"/>
    <lineage>
        <taxon>Bacteria</taxon>
        <taxon>Pseudomonadati</taxon>
        <taxon>Candidatus Hydrogenedentota</taxon>
        <taxon>Candidatus Abyssobacteria</taxon>
    </lineage>
</organism>
<sequence length="232" mass="26177">MEHIDLSSISTCSSRARRTGKIRRFSATERLLHWSFALPQIVLMVTGGLLLFSASRSGESASKLNLTTLHRIAAVCYILAPFLVFMSGDAKILLRNIKLAFSWDRNDFRWFYGSFMKLFIPSTTMPAVAKFNAGQKLNMLIVMSMGVGFVVSGLIMWLSDGLLLAWFIHASLFPFAVLTVLGHMYMAVLHRSTRPSFWAIIHGDVDREWADHHHPRWAGTVEEPCTDEDPQS</sequence>
<dbReference type="AlphaFoldDB" id="A0A3A4P8H0"/>
<gene>
    <name evidence="8" type="ORF">C4520_02110</name>
</gene>
<dbReference type="EMBL" id="QZKU01000019">
    <property type="protein sequence ID" value="RJP25690.1"/>
    <property type="molecule type" value="Genomic_DNA"/>
</dbReference>
<feature type="transmembrane region" description="Helical" evidence="6">
    <location>
        <begin position="72"/>
        <end position="90"/>
    </location>
</feature>
<keyword evidence="4 6" id="KW-1133">Transmembrane helix</keyword>
<feature type="transmembrane region" description="Helical" evidence="6">
    <location>
        <begin position="164"/>
        <end position="188"/>
    </location>
</feature>
<dbReference type="InterPro" id="IPR051817">
    <property type="entry name" value="FDH_cytochrome_b556_subunit"/>
</dbReference>
<evidence type="ECO:0000256" key="3">
    <source>
        <dbReference type="ARBA" id="ARBA00022692"/>
    </source>
</evidence>
<evidence type="ECO:0000256" key="6">
    <source>
        <dbReference type="SAM" id="Phobius"/>
    </source>
</evidence>
<dbReference type="PANTHER" id="PTHR30074">
    <property type="entry name" value="FORMATE DEHYDROGENASE, NITRATE-INDUCIBLE, CYTOCHROME B556 FDN SUBUNIT"/>
    <property type="match status" value="1"/>
</dbReference>
<name>A0A3A4P8H0_ABYX5</name>
<dbReference type="GO" id="GO:0009326">
    <property type="term" value="C:formate dehydrogenase complex"/>
    <property type="evidence" value="ECO:0007669"/>
    <property type="project" value="TreeGrafter"/>
</dbReference>
<dbReference type="GO" id="GO:0022904">
    <property type="term" value="P:respiratory electron transport chain"/>
    <property type="evidence" value="ECO:0007669"/>
    <property type="project" value="InterPro"/>
</dbReference>
<reference evidence="8 9" key="1">
    <citation type="journal article" date="2017" name="ISME J.">
        <title>Energy and carbon metabolisms in a deep terrestrial subsurface fluid microbial community.</title>
        <authorList>
            <person name="Momper L."/>
            <person name="Jungbluth S.P."/>
            <person name="Lee M.D."/>
            <person name="Amend J.P."/>
        </authorList>
    </citation>
    <scope>NUCLEOTIDE SEQUENCE [LARGE SCALE GENOMIC DNA]</scope>
    <source>
        <strain evidence="8">SURF_5</strain>
    </source>
</reference>
<dbReference type="GO" id="GO:0036397">
    <property type="term" value="F:formate dehydrogenase (quinone) activity"/>
    <property type="evidence" value="ECO:0007669"/>
    <property type="project" value="TreeGrafter"/>
</dbReference>
<keyword evidence="2" id="KW-1003">Cell membrane</keyword>
<dbReference type="GO" id="GO:0015944">
    <property type="term" value="P:formate oxidation"/>
    <property type="evidence" value="ECO:0007669"/>
    <property type="project" value="TreeGrafter"/>
</dbReference>
<evidence type="ECO:0000313" key="9">
    <source>
        <dbReference type="Proteomes" id="UP000265882"/>
    </source>
</evidence>
<dbReference type="GO" id="GO:0005886">
    <property type="term" value="C:plasma membrane"/>
    <property type="evidence" value="ECO:0007669"/>
    <property type="project" value="UniProtKB-SubCell"/>
</dbReference>
<evidence type="ECO:0000256" key="4">
    <source>
        <dbReference type="ARBA" id="ARBA00022989"/>
    </source>
</evidence>
<comment type="subcellular location">
    <subcellularLocation>
        <location evidence="1">Cell membrane</location>
        <topology evidence="1">Multi-pass membrane protein</topology>
    </subcellularLocation>
</comment>
<dbReference type="Pfam" id="PF01292">
    <property type="entry name" value="Ni_hydr_CYTB"/>
    <property type="match status" value="1"/>
</dbReference>
<dbReference type="Gene3D" id="1.20.950.20">
    <property type="entry name" value="Transmembrane di-heme cytochromes, Chain C"/>
    <property type="match status" value="1"/>
</dbReference>
<evidence type="ECO:0000313" key="8">
    <source>
        <dbReference type="EMBL" id="RJP25690.1"/>
    </source>
</evidence>
<feature type="domain" description="Cytochrome b561 bacterial/Ni-hydrogenase" evidence="7">
    <location>
        <begin position="24"/>
        <end position="203"/>
    </location>
</feature>
<dbReference type="SUPFAM" id="SSF81342">
    <property type="entry name" value="Transmembrane di-heme cytochromes"/>
    <property type="match status" value="1"/>
</dbReference>
<evidence type="ECO:0000256" key="1">
    <source>
        <dbReference type="ARBA" id="ARBA00004651"/>
    </source>
</evidence>
<dbReference type="GO" id="GO:0009055">
    <property type="term" value="F:electron transfer activity"/>
    <property type="evidence" value="ECO:0007669"/>
    <property type="project" value="InterPro"/>
</dbReference>
<comment type="caution">
    <text evidence="8">The sequence shown here is derived from an EMBL/GenBank/DDBJ whole genome shotgun (WGS) entry which is preliminary data.</text>
</comment>
<protein>
    <recommendedName>
        <fullName evidence="7">Cytochrome b561 bacterial/Ni-hydrogenase domain-containing protein</fullName>
    </recommendedName>
</protein>
<proteinExistence type="predicted"/>
<accession>A0A3A4P8H0</accession>
<dbReference type="GO" id="GO:0009061">
    <property type="term" value="P:anaerobic respiration"/>
    <property type="evidence" value="ECO:0007669"/>
    <property type="project" value="TreeGrafter"/>
</dbReference>
<keyword evidence="3 6" id="KW-0812">Transmembrane</keyword>
<evidence type="ECO:0000256" key="2">
    <source>
        <dbReference type="ARBA" id="ARBA00022475"/>
    </source>
</evidence>
<dbReference type="PANTHER" id="PTHR30074:SF6">
    <property type="entry name" value="FORMATE DEHYDROGENASE GAMMA SUBUNIT"/>
    <property type="match status" value="1"/>
</dbReference>
<dbReference type="InterPro" id="IPR016174">
    <property type="entry name" value="Di-haem_cyt_TM"/>
</dbReference>
<evidence type="ECO:0000259" key="7">
    <source>
        <dbReference type="Pfam" id="PF01292"/>
    </source>
</evidence>
<feature type="transmembrane region" description="Helical" evidence="6">
    <location>
        <begin position="31"/>
        <end position="52"/>
    </location>
</feature>
<evidence type="ECO:0000256" key="5">
    <source>
        <dbReference type="ARBA" id="ARBA00023136"/>
    </source>
</evidence>
<dbReference type="Proteomes" id="UP000265882">
    <property type="component" value="Unassembled WGS sequence"/>
</dbReference>
<feature type="transmembrane region" description="Helical" evidence="6">
    <location>
        <begin position="140"/>
        <end position="158"/>
    </location>
</feature>
<dbReference type="InterPro" id="IPR011577">
    <property type="entry name" value="Cyt_b561_bac/Ni-Hgenase"/>
</dbReference>
<keyword evidence="5 6" id="KW-0472">Membrane</keyword>